<dbReference type="PROSITE" id="PS50237">
    <property type="entry name" value="HECT"/>
    <property type="match status" value="1"/>
</dbReference>
<dbReference type="EC" id="2.3.2.26" evidence="2"/>
<dbReference type="SUPFAM" id="SSF56204">
    <property type="entry name" value="Hect, E3 ligase catalytic domain"/>
    <property type="match status" value="1"/>
</dbReference>
<feature type="active site" description="Glycyl thioester intermediate" evidence="5">
    <location>
        <position position="722"/>
    </location>
</feature>
<dbReference type="GO" id="GO:0061630">
    <property type="term" value="F:ubiquitin protein ligase activity"/>
    <property type="evidence" value="ECO:0007669"/>
    <property type="project" value="UniProtKB-EC"/>
</dbReference>
<keyword evidence="4 5" id="KW-0833">Ubl conjugation pathway</keyword>
<evidence type="ECO:0000256" key="2">
    <source>
        <dbReference type="ARBA" id="ARBA00012485"/>
    </source>
</evidence>
<dbReference type="EMBL" id="CCKQ01007515">
    <property type="protein sequence ID" value="CDW78892.1"/>
    <property type="molecule type" value="Genomic_DNA"/>
</dbReference>
<dbReference type="InterPro" id="IPR044611">
    <property type="entry name" value="E3A/B/C-like"/>
</dbReference>
<dbReference type="GO" id="GO:0000209">
    <property type="term" value="P:protein polyubiquitination"/>
    <property type="evidence" value="ECO:0007669"/>
    <property type="project" value="InterPro"/>
</dbReference>
<dbReference type="PANTHER" id="PTHR45700:SF8">
    <property type="entry name" value="HECT-TYPE E3 UBIQUITIN TRANSFERASE"/>
    <property type="match status" value="1"/>
</dbReference>
<reference evidence="7 8" key="1">
    <citation type="submission" date="2014-06" db="EMBL/GenBank/DDBJ databases">
        <authorList>
            <person name="Swart Estienne"/>
        </authorList>
    </citation>
    <scope>NUCLEOTIDE SEQUENCE [LARGE SCALE GENOMIC DNA]</scope>
    <source>
        <strain evidence="7 8">130c</strain>
    </source>
</reference>
<organism evidence="7 8">
    <name type="scientific">Stylonychia lemnae</name>
    <name type="common">Ciliate</name>
    <dbReference type="NCBI Taxonomy" id="5949"/>
    <lineage>
        <taxon>Eukaryota</taxon>
        <taxon>Sar</taxon>
        <taxon>Alveolata</taxon>
        <taxon>Ciliophora</taxon>
        <taxon>Intramacronucleata</taxon>
        <taxon>Spirotrichea</taxon>
        <taxon>Stichotrichia</taxon>
        <taxon>Sporadotrichida</taxon>
        <taxon>Oxytrichidae</taxon>
        <taxon>Stylonychinae</taxon>
        <taxon>Stylonychia</taxon>
    </lineage>
</organism>
<protein>
    <recommendedName>
        <fullName evidence="2">HECT-type E3 ubiquitin transferase</fullName>
        <ecNumber evidence="2">2.3.2.26</ecNumber>
    </recommendedName>
</protein>
<evidence type="ECO:0000259" key="6">
    <source>
        <dbReference type="PROSITE" id="PS50237"/>
    </source>
</evidence>
<dbReference type="Gene3D" id="3.30.2160.10">
    <property type="entry name" value="Hect, E3 ligase catalytic domain"/>
    <property type="match status" value="1"/>
</dbReference>
<feature type="domain" description="HECT" evidence="6">
    <location>
        <begin position="426"/>
        <end position="754"/>
    </location>
</feature>
<dbReference type="SMART" id="SM00119">
    <property type="entry name" value="HECTc"/>
    <property type="match status" value="1"/>
</dbReference>
<dbReference type="InParanoid" id="A0A078ABE8"/>
<evidence type="ECO:0000313" key="8">
    <source>
        <dbReference type="Proteomes" id="UP000039865"/>
    </source>
</evidence>
<dbReference type="OMA" id="KAMTHIG"/>
<accession>A0A078ABE8</accession>
<gene>
    <name evidence="7" type="primary">Contig11697.g595</name>
    <name evidence="7" type="ORF">STYLEM_7877</name>
</gene>
<sequence length="754" mass="88753">MQDDKNLDKEPFNDEAQFSIQDDAMNQMKDGCKRDICVNAFCKNNPNFKAPASSAELLKNALDLGKQLLETKKHQYWNVVCDPDYMQEIAQSIQSHNVESIRDYSFLVEFINSPYAFSISFLKDKSIIGLDDPFGQNKYKLNLDEDLLDRFFDVLRDIEQKESQQEFQDGVTSLTAMYEESILKFKEQLQIYISEEDDYQSRYQIVFPFILRGLLIHLLYDTFDDQREEFPEMIQYLEVLINSKKDIANYLERYLTQLSHKNFKLLVRKIQHFISAIFDPEDQQNDHLWEAIQVLDIFYKANQKRDEDEKLSFKEFYNETVNYNVNLNSEYDDWLQQKSQMLDPDESYVNISNFINFSWILDTQAKSDILFFDSKYKMDNEIDRELINNVVINLFQNQLDQNFAYLYLEINRESIIEDTLNSLIREDINFKKPLRVKFIGEPGVDEGGVQKEFFQLLIRKLFDSQYTMFQYYEESRLFWFNGNTFESNVKFELVGILMGLAIYNSNILDLHLPIACYKKLLNIQPDLADLMELQPSVGQSFQYILKSDDPDLESKLYQNFTVELDSFGASQVHELLPDGAEFYVNQENKNEYVMLFNDFFFNTQCEEQFKAFKRGFYKVVTAEIIELFGPEELELLVCGSRTLNFEDLQSSAQYVDGYSEDSEVPKWFWEVVHNDLTDFQRKQLLQFITGCDRAPVSGLKSLPIYIGRQGPDTDRLPTAHTCFNHILIPEYSLKDRLRIKLINAIQNAEGFGLY</sequence>
<evidence type="ECO:0000256" key="5">
    <source>
        <dbReference type="PROSITE-ProRule" id="PRU00104"/>
    </source>
</evidence>
<dbReference type="PANTHER" id="PTHR45700">
    <property type="entry name" value="UBIQUITIN-PROTEIN LIGASE E3C"/>
    <property type="match status" value="1"/>
</dbReference>
<dbReference type="OrthoDB" id="409931at2759"/>
<comment type="catalytic activity">
    <reaction evidence="1">
        <text>S-ubiquitinyl-[E2 ubiquitin-conjugating enzyme]-L-cysteine + [acceptor protein]-L-lysine = [E2 ubiquitin-conjugating enzyme]-L-cysteine + N(6)-ubiquitinyl-[acceptor protein]-L-lysine.</text>
        <dbReference type="EC" id="2.3.2.26"/>
    </reaction>
</comment>
<evidence type="ECO:0000256" key="3">
    <source>
        <dbReference type="ARBA" id="ARBA00022679"/>
    </source>
</evidence>
<dbReference type="Pfam" id="PF00632">
    <property type="entry name" value="HECT"/>
    <property type="match status" value="1"/>
</dbReference>
<dbReference type="InterPro" id="IPR035983">
    <property type="entry name" value="Hect_E3_ubiquitin_ligase"/>
</dbReference>
<dbReference type="InterPro" id="IPR000569">
    <property type="entry name" value="HECT_dom"/>
</dbReference>
<dbReference type="FunFam" id="3.30.2410.10:FF:000003">
    <property type="entry name" value="probable E3 ubiquitin-protein ligase HERC4 isoform X1"/>
    <property type="match status" value="1"/>
</dbReference>
<keyword evidence="3" id="KW-0808">Transferase</keyword>
<dbReference type="Proteomes" id="UP000039865">
    <property type="component" value="Unassembled WGS sequence"/>
</dbReference>
<name>A0A078ABE8_STYLE</name>
<dbReference type="Gene3D" id="3.30.2410.10">
    <property type="entry name" value="Hect, E3 ligase catalytic domain"/>
    <property type="match status" value="1"/>
</dbReference>
<proteinExistence type="predicted"/>
<dbReference type="AlphaFoldDB" id="A0A078ABE8"/>
<keyword evidence="8" id="KW-1185">Reference proteome</keyword>
<evidence type="ECO:0000313" key="7">
    <source>
        <dbReference type="EMBL" id="CDW78892.1"/>
    </source>
</evidence>
<dbReference type="Gene3D" id="3.90.1750.10">
    <property type="entry name" value="Hect, E3 ligase catalytic domains"/>
    <property type="match status" value="1"/>
</dbReference>
<evidence type="ECO:0000256" key="4">
    <source>
        <dbReference type="ARBA" id="ARBA00022786"/>
    </source>
</evidence>
<evidence type="ECO:0000256" key="1">
    <source>
        <dbReference type="ARBA" id="ARBA00000885"/>
    </source>
</evidence>
<dbReference type="CDD" id="cd00078">
    <property type="entry name" value="HECTc"/>
    <property type="match status" value="1"/>
</dbReference>